<evidence type="ECO:0008006" key="6">
    <source>
        <dbReference type="Google" id="ProtNLM"/>
    </source>
</evidence>
<proteinExistence type="predicted"/>
<dbReference type="Gene3D" id="2.40.170.20">
    <property type="entry name" value="TonB-dependent receptor, beta-barrel domain"/>
    <property type="match status" value="1"/>
</dbReference>
<dbReference type="SUPFAM" id="SSF56935">
    <property type="entry name" value="Porins"/>
    <property type="match status" value="1"/>
</dbReference>
<keyword evidence="5" id="KW-1185">Reference proteome</keyword>
<protein>
    <recommendedName>
        <fullName evidence="6">TonB-dependent receptor-like beta-barrel domain-containing protein</fullName>
    </recommendedName>
</protein>
<comment type="subcellular location">
    <subcellularLocation>
        <location evidence="1">Cell outer membrane</location>
    </subcellularLocation>
</comment>
<evidence type="ECO:0000313" key="4">
    <source>
        <dbReference type="EMBL" id="MCK1794174.1"/>
    </source>
</evidence>
<dbReference type="InterPro" id="IPR036942">
    <property type="entry name" value="Beta-barrel_TonB_sf"/>
</dbReference>
<comment type="caution">
    <text evidence="4">The sequence shown here is derived from an EMBL/GenBank/DDBJ whole genome shotgun (WGS) entry which is preliminary data.</text>
</comment>
<dbReference type="RefSeq" id="WP_247294578.1">
    <property type="nucleotide sequence ID" value="NZ_JAKNRW010000055.1"/>
</dbReference>
<evidence type="ECO:0000256" key="1">
    <source>
        <dbReference type="ARBA" id="ARBA00004442"/>
    </source>
</evidence>
<name>A0ABT0F8J3_9PSED</name>
<reference evidence="4 5" key="1">
    <citation type="submission" date="2022-02" db="EMBL/GenBank/DDBJ databases">
        <title>Comparative genomics of the first Antarctic Pseudomonas spp. capable of biotransforming 2,4,6-Trinitrotoluene.</title>
        <authorList>
            <person name="Cabrera M.A."/>
            <person name="Marquez S.L."/>
            <person name="Perez-Donoso J.M."/>
        </authorList>
    </citation>
    <scope>NUCLEOTIDE SEQUENCE [LARGE SCALE GENOMIC DNA]</scope>
    <source>
        <strain evidence="4 5">TNT19</strain>
    </source>
</reference>
<evidence type="ECO:0000256" key="2">
    <source>
        <dbReference type="ARBA" id="ARBA00023136"/>
    </source>
</evidence>
<sequence length="76" mass="8418">MDYANSLYAPTYTIFGANVGYETPNKDWKVSLDRKNQANKKYVTAVQPLYDAKSQDAAALFPGSGIGAYVAVEMRY</sequence>
<evidence type="ECO:0000313" key="5">
    <source>
        <dbReference type="Proteomes" id="UP001299876"/>
    </source>
</evidence>
<evidence type="ECO:0000256" key="3">
    <source>
        <dbReference type="ARBA" id="ARBA00023237"/>
    </source>
</evidence>
<accession>A0ABT0F8J3</accession>
<gene>
    <name evidence="4" type="ORF">L9059_29125</name>
</gene>
<dbReference type="Proteomes" id="UP001299876">
    <property type="component" value="Unassembled WGS sequence"/>
</dbReference>
<keyword evidence="3" id="KW-0998">Cell outer membrane</keyword>
<dbReference type="EMBL" id="JAKNRW010000055">
    <property type="protein sequence ID" value="MCK1794174.1"/>
    <property type="molecule type" value="Genomic_DNA"/>
</dbReference>
<keyword evidence="2" id="KW-0472">Membrane</keyword>
<organism evidence="4 5">
    <name type="scientific">Pseudomonas violetae</name>
    <dbReference type="NCBI Taxonomy" id="2915813"/>
    <lineage>
        <taxon>Bacteria</taxon>
        <taxon>Pseudomonadati</taxon>
        <taxon>Pseudomonadota</taxon>
        <taxon>Gammaproteobacteria</taxon>
        <taxon>Pseudomonadales</taxon>
        <taxon>Pseudomonadaceae</taxon>
        <taxon>Pseudomonas</taxon>
    </lineage>
</organism>